<organism evidence="4">
    <name type="scientific">hydrothermal vent metagenome</name>
    <dbReference type="NCBI Taxonomy" id="652676"/>
    <lineage>
        <taxon>unclassified sequences</taxon>
        <taxon>metagenomes</taxon>
        <taxon>ecological metagenomes</taxon>
    </lineage>
</organism>
<dbReference type="InterPro" id="IPR013105">
    <property type="entry name" value="TPR_2"/>
</dbReference>
<evidence type="ECO:0000313" key="4">
    <source>
        <dbReference type="EMBL" id="VAW90831.1"/>
    </source>
</evidence>
<dbReference type="Gene3D" id="1.25.40.10">
    <property type="entry name" value="Tetratricopeptide repeat domain"/>
    <property type="match status" value="1"/>
</dbReference>
<dbReference type="SMART" id="SM00028">
    <property type="entry name" value="TPR"/>
    <property type="match status" value="2"/>
</dbReference>
<feature type="region of interest" description="Disordered" evidence="3">
    <location>
        <begin position="148"/>
        <end position="177"/>
    </location>
</feature>
<name>A0A3B0ZGS8_9ZZZZ</name>
<dbReference type="InterPro" id="IPR019734">
    <property type="entry name" value="TPR_rpt"/>
</dbReference>
<sequence>MKTLAIITLSILIASCATNTETKPIDVYALQKVALDSYQKKDWRTAQLAFQRLIEINPGDAQLWYKLGNIYARMNFPDRAIASYKEALVRNPDMSKAWHNIGVVSLRKSTRLFIEMLKYIPADDPLYKQAKLTGDGLLQILEDRRLNPKSAQDYPDPLMKTDTDEAVTGKGTYSTEP</sequence>
<accession>A0A3B0ZGS8</accession>
<keyword evidence="2" id="KW-0802">TPR repeat</keyword>
<reference evidence="4" key="1">
    <citation type="submission" date="2018-06" db="EMBL/GenBank/DDBJ databases">
        <authorList>
            <person name="Zhirakovskaya E."/>
        </authorList>
    </citation>
    <scope>NUCLEOTIDE SEQUENCE</scope>
</reference>
<protein>
    <submittedName>
        <fullName evidence="4">Uncharacterized protein</fullName>
    </submittedName>
</protein>
<dbReference type="InterPro" id="IPR051685">
    <property type="entry name" value="Ycf3/AcsC/BcsC/TPR_MFPF"/>
</dbReference>
<dbReference type="PANTHER" id="PTHR44943">
    <property type="entry name" value="CELLULOSE SYNTHASE OPERON PROTEIN C"/>
    <property type="match status" value="1"/>
</dbReference>
<evidence type="ECO:0000256" key="2">
    <source>
        <dbReference type="ARBA" id="ARBA00022803"/>
    </source>
</evidence>
<dbReference type="AlphaFoldDB" id="A0A3B0ZGS8"/>
<dbReference type="PANTHER" id="PTHR44943:SF8">
    <property type="entry name" value="TPR REPEAT-CONTAINING PROTEIN MJ0263"/>
    <property type="match status" value="1"/>
</dbReference>
<dbReference type="PROSITE" id="PS50005">
    <property type="entry name" value="TPR"/>
    <property type="match status" value="1"/>
</dbReference>
<proteinExistence type="predicted"/>
<dbReference type="InterPro" id="IPR011990">
    <property type="entry name" value="TPR-like_helical_dom_sf"/>
</dbReference>
<gene>
    <name evidence="4" type="ORF">MNBD_GAMMA21-2146</name>
</gene>
<evidence type="ECO:0000256" key="3">
    <source>
        <dbReference type="SAM" id="MobiDB-lite"/>
    </source>
</evidence>
<dbReference type="Pfam" id="PF07719">
    <property type="entry name" value="TPR_2"/>
    <property type="match status" value="1"/>
</dbReference>
<dbReference type="PROSITE" id="PS51257">
    <property type="entry name" value="PROKAR_LIPOPROTEIN"/>
    <property type="match status" value="1"/>
</dbReference>
<keyword evidence="1" id="KW-0677">Repeat</keyword>
<evidence type="ECO:0000256" key="1">
    <source>
        <dbReference type="ARBA" id="ARBA00022737"/>
    </source>
</evidence>
<dbReference type="SUPFAM" id="SSF48452">
    <property type="entry name" value="TPR-like"/>
    <property type="match status" value="1"/>
</dbReference>
<dbReference type="EMBL" id="UOFR01000006">
    <property type="protein sequence ID" value="VAW90831.1"/>
    <property type="molecule type" value="Genomic_DNA"/>
</dbReference>